<accession>A0A7Y3XBJ5</accession>
<reference evidence="3 4" key="2">
    <citation type="submission" date="2020-06" db="EMBL/GenBank/DDBJ databases">
        <title>Halomonas songnenensis sp. nov., a moderately halophilic bacterium isolated from saline and alkaline soils.</title>
        <authorList>
            <person name="Jiang J."/>
            <person name="Pan Y."/>
        </authorList>
    </citation>
    <scope>NUCLEOTIDE SEQUENCE [LARGE SCALE GENOMIC DNA]</scope>
    <source>
        <strain evidence="3 4">TBZ9</strain>
    </source>
</reference>
<dbReference type="Pfam" id="PF00072">
    <property type="entry name" value="Response_reg"/>
    <property type="match status" value="1"/>
</dbReference>
<feature type="modified residue" description="4-aspartylphosphate" evidence="1">
    <location>
        <position position="43"/>
    </location>
</feature>
<comment type="caution">
    <text evidence="3">The sequence shown here is derived from an EMBL/GenBank/DDBJ whole genome shotgun (WGS) entry which is preliminary data.</text>
</comment>
<name>A0A7Y3XBJ5_9GAMM</name>
<organism evidence="3 4">
    <name type="scientific">Vreelandella azerica</name>
    <dbReference type="NCBI Taxonomy" id="2732867"/>
    <lineage>
        <taxon>Bacteria</taxon>
        <taxon>Pseudomonadati</taxon>
        <taxon>Pseudomonadota</taxon>
        <taxon>Gammaproteobacteria</taxon>
        <taxon>Oceanospirillales</taxon>
        <taxon>Halomonadaceae</taxon>
        <taxon>Vreelandella</taxon>
    </lineage>
</organism>
<proteinExistence type="predicted"/>
<dbReference type="PANTHER" id="PTHR44520">
    <property type="entry name" value="RESPONSE REGULATOR RCP1-RELATED"/>
    <property type="match status" value="1"/>
</dbReference>
<keyword evidence="1" id="KW-0597">Phosphoprotein</keyword>
<sequence length="121" mass="13684">MAFKKSRLLVQLCDVGDGVEALAFLRQQAPYQDAPRPDIILLDLNMPRMDGKTLLQHLKQDEDLKRIPAIVLTTSEAESDIVDTYNLGCAGFVTKPVDLVQFLQAIQNVEDYWLTLVKRPQ</sequence>
<dbReference type="InterPro" id="IPR052893">
    <property type="entry name" value="TCS_response_regulator"/>
</dbReference>
<dbReference type="SUPFAM" id="SSF52172">
    <property type="entry name" value="CheY-like"/>
    <property type="match status" value="1"/>
</dbReference>
<dbReference type="PROSITE" id="PS50110">
    <property type="entry name" value="RESPONSE_REGULATORY"/>
    <property type="match status" value="1"/>
</dbReference>
<dbReference type="GO" id="GO:0000160">
    <property type="term" value="P:phosphorelay signal transduction system"/>
    <property type="evidence" value="ECO:0007669"/>
    <property type="project" value="InterPro"/>
</dbReference>
<evidence type="ECO:0000259" key="2">
    <source>
        <dbReference type="PROSITE" id="PS50110"/>
    </source>
</evidence>
<feature type="domain" description="Response regulatory" evidence="2">
    <location>
        <begin position="1"/>
        <end position="110"/>
    </location>
</feature>
<dbReference type="AlphaFoldDB" id="A0A7Y3XBJ5"/>
<gene>
    <name evidence="3" type="ORF">HLB35_13125</name>
</gene>
<dbReference type="PANTHER" id="PTHR44520:SF2">
    <property type="entry name" value="RESPONSE REGULATOR RCP1"/>
    <property type="match status" value="1"/>
</dbReference>
<evidence type="ECO:0000313" key="3">
    <source>
        <dbReference type="EMBL" id="NOG32459.1"/>
    </source>
</evidence>
<dbReference type="EMBL" id="JABFHI010000005">
    <property type="protein sequence ID" value="NOG32459.1"/>
    <property type="molecule type" value="Genomic_DNA"/>
</dbReference>
<evidence type="ECO:0000256" key="1">
    <source>
        <dbReference type="PROSITE-ProRule" id="PRU00169"/>
    </source>
</evidence>
<keyword evidence="4" id="KW-1185">Reference proteome</keyword>
<dbReference type="InterPro" id="IPR001789">
    <property type="entry name" value="Sig_transdc_resp-reg_receiver"/>
</dbReference>
<dbReference type="Gene3D" id="3.40.50.2300">
    <property type="match status" value="1"/>
</dbReference>
<protein>
    <submittedName>
        <fullName evidence="3">Response regulator</fullName>
    </submittedName>
</protein>
<evidence type="ECO:0000313" key="4">
    <source>
        <dbReference type="Proteomes" id="UP000588806"/>
    </source>
</evidence>
<dbReference type="Proteomes" id="UP000588806">
    <property type="component" value="Unassembled WGS sequence"/>
</dbReference>
<dbReference type="InterPro" id="IPR011006">
    <property type="entry name" value="CheY-like_superfamily"/>
</dbReference>
<dbReference type="CDD" id="cd17557">
    <property type="entry name" value="REC_Rcp-like"/>
    <property type="match status" value="1"/>
</dbReference>
<reference evidence="3 4" key="1">
    <citation type="submission" date="2020-05" db="EMBL/GenBank/DDBJ databases">
        <authorList>
            <person name="Ruan W."/>
            <person name="Jeon C.O."/>
            <person name="Chun B.H."/>
        </authorList>
    </citation>
    <scope>NUCLEOTIDE SEQUENCE [LARGE SCALE GENOMIC DNA]</scope>
    <source>
        <strain evidence="3 4">TBZ9</strain>
    </source>
</reference>
<dbReference type="SMART" id="SM00448">
    <property type="entry name" value="REC"/>
    <property type="match status" value="1"/>
</dbReference>